<dbReference type="OrthoDB" id="7059537at2"/>
<dbReference type="Pfam" id="PF15969">
    <property type="entry name" value="RexA"/>
    <property type="match status" value="1"/>
</dbReference>
<organism evidence="1 2">
    <name type="scientific">Shewanella fodinae</name>
    <dbReference type="NCBI Taxonomy" id="552357"/>
    <lineage>
        <taxon>Bacteria</taxon>
        <taxon>Pseudomonadati</taxon>
        <taxon>Pseudomonadota</taxon>
        <taxon>Gammaproteobacteria</taxon>
        <taxon>Alteromonadales</taxon>
        <taxon>Shewanellaceae</taxon>
        <taxon>Shewanella</taxon>
    </lineage>
</organism>
<dbReference type="Proteomes" id="UP000294832">
    <property type="component" value="Unassembled WGS sequence"/>
</dbReference>
<accession>A0A4R2F1B5</accession>
<dbReference type="AlphaFoldDB" id="A0A4R2F1B5"/>
<proteinExistence type="predicted"/>
<protein>
    <submittedName>
        <fullName evidence="1">RexA-like intracellular sensor of abortive infection system</fullName>
    </submittedName>
</protein>
<evidence type="ECO:0000313" key="1">
    <source>
        <dbReference type="EMBL" id="TCN78035.1"/>
    </source>
</evidence>
<reference evidence="1 2" key="1">
    <citation type="submission" date="2019-03" db="EMBL/GenBank/DDBJ databases">
        <title>Freshwater and sediment microbial communities from various areas in North America, analyzing microbe dynamics in response to fracking.</title>
        <authorList>
            <person name="Lamendella R."/>
        </authorList>
    </citation>
    <scope>NUCLEOTIDE SEQUENCE [LARGE SCALE GENOMIC DNA]</scope>
    <source>
        <strain evidence="1 2">74A</strain>
    </source>
</reference>
<evidence type="ECO:0000313" key="2">
    <source>
        <dbReference type="Proteomes" id="UP000294832"/>
    </source>
</evidence>
<dbReference type="EMBL" id="SLWF01000042">
    <property type="protein sequence ID" value="TCN78035.1"/>
    <property type="molecule type" value="Genomic_DNA"/>
</dbReference>
<sequence>MKLYYFSYIIRKISTQEKYLHNIADLLGAFHKSNNVALKSSFKRGDEKLYLTKIDGYLNTYYFLKTSNDDLLKRINEQNFTVSDIKDKLESGEKMAFTAHIHFSTAQPILAIASGIGCPRLDVFADYTNELFKKVGLNDYEVEFTALSANSTKKDLLEMEVVNSIFIDIDADEGIGKTFLKELAGEYTSGVGSFRVTVESTQGNIKDTFRKIIKKNDQDKNRGIIRVGAKAKHDELTGQLMDYWLDNENVLADKINPKAKRKSIADQIGEKFDQNSQAITLYEKFINNQPNVNSTENATLTRFNAPESFNVDLKRDEDDENTDSEA</sequence>
<keyword evidence="2" id="KW-1185">Reference proteome</keyword>
<dbReference type="RefSeq" id="WP_133040446.1">
    <property type="nucleotide sequence ID" value="NZ_SLWF01000042.1"/>
</dbReference>
<comment type="caution">
    <text evidence="1">The sequence shown here is derived from an EMBL/GenBank/DDBJ whole genome shotgun (WGS) entry which is preliminary data.</text>
</comment>
<name>A0A4R2F1B5_9GAMM</name>
<gene>
    <name evidence="1" type="ORF">EDC91_1422</name>
</gene>
<dbReference type="InterPro" id="IPR031894">
    <property type="entry name" value="RexA"/>
</dbReference>